<feature type="signal peptide" evidence="1">
    <location>
        <begin position="1"/>
        <end position="23"/>
    </location>
</feature>
<protein>
    <recommendedName>
        <fullName evidence="4">Secreted protein</fullName>
    </recommendedName>
</protein>
<evidence type="ECO:0000256" key="1">
    <source>
        <dbReference type="SAM" id="SignalP"/>
    </source>
</evidence>
<name>A0ABR1L984_9PEZI</name>
<dbReference type="Proteomes" id="UP001365128">
    <property type="component" value="Unassembled WGS sequence"/>
</dbReference>
<evidence type="ECO:0000313" key="3">
    <source>
        <dbReference type="Proteomes" id="UP001365128"/>
    </source>
</evidence>
<comment type="caution">
    <text evidence="2">The sequence shown here is derived from an EMBL/GenBank/DDBJ whole genome shotgun (WGS) entry which is preliminary data.</text>
</comment>
<evidence type="ECO:0008006" key="4">
    <source>
        <dbReference type="Google" id="ProtNLM"/>
    </source>
</evidence>
<proteinExistence type="predicted"/>
<reference evidence="2 3" key="1">
    <citation type="submission" date="2024-04" db="EMBL/GenBank/DDBJ databases">
        <title>Phyllosticta paracitricarpa is synonymous to the EU quarantine fungus P. citricarpa based on phylogenomic analyses.</title>
        <authorList>
            <consortium name="Lawrence Berkeley National Laboratory"/>
            <person name="Van Ingen-Buijs V.A."/>
            <person name="Van Westerhoven A.C."/>
            <person name="Haridas S."/>
            <person name="Skiadas P."/>
            <person name="Martin F."/>
            <person name="Groenewald J.Z."/>
            <person name="Crous P.W."/>
            <person name="Seidl M.F."/>
        </authorList>
    </citation>
    <scope>NUCLEOTIDE SEQUENCE [LARGE SCALE GENOMIC DNA]</scope>
    <source>
        <strain evidence="2 3">CBS 122670</strain>
    </source>
</reference>
<dbReference type="EMBL" id="JBBPDW010000054">
    <property type="protein sequence ID" value="KAK7531802.1"/>
    <property type="molecule type" value="Genomic_DNA"/>
</dbReference>
<organism evidence="2 3">
    <name type="scientific">Phyllosticta citricarpa</name>
    <dbReference type="NCBI Taxonomy" id="55181"/>
    <lineage>
        <taxon>Eukaryota</taxon>
        <taxon>Fungi</taxon>
        <taxon>Dikarya</taxon>
        <taxon>Ascomycota</taxon>
        <taxon>Pezizomycotina</taxon>
        <taxon>Dothideomycetes</taxon>
        <taxon>Dothideomycetes incertae sedis</taxon>
        <taxon>Botryosphaeriales</taxon>
        <taxon>Phyllostictaceae</taxon>
        <taxon>Phyllosticta</taxon>
    </lineage>
</organism>
<evidence type="ECO:0000313" key="2">
    <source>
        <dbReference type="EMBL" id="KAK7531802.1"/>
    </source>
</evidence>
<gene>
    <name evidence="2" type="ORF">IWX46DRAFT_615079</name>
</gene>
<keyword evidence="3" id="KW-1185">Reference proteome</keyword>
<keyword evidence="1" id="KW-0732">Signal</keyword>
<feature type="chain" id="PRO_5046380887" description="Secreted protein" evidence="1">
    <location>
        <begin position="24"/>
        <end position="78"/>
    </location>
</feature>
<feature type="non-terminal residue" evidence="2">
    <location>
        <position position="78"/>
    </location>
</feature>
<sequence length="78" mass="8011">MMQALAHSLAACLPACLPVTCSATWRVSICAPAADDDMWACFCGCGIVVGGGSSWSVQALAGECRDVHDCARGEYDGA</sequence>
<accession>A0ABR1L984</accession>